<reference evidence="2" key="1">
    <citation type="submission" date="2021-06" db="EMBL/GenBank/DDBJ databases">
        <authorList>
            <person name="Kallberg Y."/>
            <person name="Tangrot J."/>
            <person name="Rosling A."/>
        </authorList>
    </citation>
    <scope>NUCLEOTIDE SEQUENCE</scope>
    <source>
        <strain evidence="2">IN212</strain>
    </source>
</reference>
<evidence type="ECO:0000256" key="1">
    <source>
        <dbReference type="SAM" id="MobiDB-lite"/>
    </source>
</evidence>
<evidence type="ECO:0000313" key="2">
    <source>
        <dbReference type="EMBL" id="CAG8549779.1"/>
    </source>
</evidence>
<evidence type="ECO:0000313" key="3">
    <source>
        <dbReference type="Proteomes" id="UP000789396"/>
    </source>
</evidence>
<gene>
    <name evidence="2" type="ORF">RFULGI_LOCUS4599</name>
</gene>
<feature type="compositionally biased region" description="Polar residues" evidence="1">
    <location>
        <begin position="23"/>
        <end position="32"/>
    </location>
</feature>
<keyword evidence="3" id="KW-1185">Reference proteome</keyword>
<name>A0A9N9B152_9GLOM</name>
<dbReference type="OrthoDB" id="2345088at2759"/>
<sequence length="393" mass="45481">FKKDCARIKVDLMKVKQINQFSTGDGATYNDNRQGKHRRDVDDEKKLSTEGATIPEKKVRLNETLSQENEEEATTEYFFENSSQGNDEKRTIQDDIVSNYLIIHFNQQMFNTLIVFYQLTDILGNTEHSDTAKEIFSIYKAQYSNGNLIDLRLKSPFLNKLSRQVATSYLTEMDNITESLVPTNVHEFLVNFFSQNLTTEEWNYQIDDLKAPRKDDFIMNAVVRVLRRTLPQLYNPLLNIATIEHAHLNAFVHPCLDASLWYIAGIHYEYGEIPSKNHANGNRADGAGYMTDADKYQLIYVEGSRPVTKDKKEIDDSFRLRIYLYFLDYCGMCFLSIEKLHCKKCTDDLLLNINSGTYRLNELLVRDVTTSFDDARVEQRPSRLSYANALQLS</sequence>
<comment type="caution">
    <text evidence="2">The sequence shown here is derived from an EMBL/GenBank/DDBJ whole genome shotgun (WGS) entry which is preliminary data.</text>
</comment>
<accession>A0A9N9B152</accession>
<dbReference type="Proteomes" id="UP000789396">
    <property type="component" value="Unassembled WGS sequence"/>
</dbReference>
<dbReference type="AlphaFoldDB" id="A0A9N9B152"/>
<proteinExistence type="predicted"/>
<feature type="non-terminal residue" evidence="2">
    <location>
        <position position="393"/>
    </location>
</feature>
<feature type="region of interest" description="Disordered" evidence="1">
    <location>
        <begin position="23"/>
        <end position="49"/>
    </location>
</feature>
<protein>
    <submittedName>
        <fullName evidence="2">8011_t:CDS:1</fullName>
    </submittedName>
</protein>
<dbReference type="EMBL" id="CAJVPZ010004659">
    <property type="protein sequence ID" value="CAG8549779.1"/>
    <property type="molecule type" value="Genomic_DNA"/>
</dbReference>
<feature type="compositionally biased region" description="Basic and acidic residues" evidence="1">
    <location>
        <begin position="39"/>
        <end position="48"/>
    </location>
</feature>
<organism evidence="2 3">
    <name type="scientific">Racocetra fulgida</name>
    <dbReference type="NCBI Taxonomy" id="60492"/>
    <lineage>
        <taxon>Eukaryota</taxon>
        <taxon>Fungi</taxon>
        <taxon>Fungi incertae sedis</taxon>
        <taxon>Mucoromycota</taxon>
        <taxon>Glomeromycotina</taxon>
        <taxon>Glomeromycetes</taxon>
        <taxon>Diversisporales</taxon>
        <taxon>Gigasporaceae</taxon>
        <taxon>Racocetra</taxon>
    </lineage>
</organism>